<keyword evidence="2" id="KW-0418">Kinase</keyword>
<keyword evidence="1" id="KW-0812">Transmembrane</keyword>
<gene>
    <name evidence="2" type="ORF">MGWOODY_Smn773</name>
</gene>
<accession>A0A160TKW2</accession>
<evidence type="ECO:0000256" key="1">
    <source>
        <dbReference type="SAM" id="Phobius"/>
    </source>
</evidence>
<keyword evidence="2" id="KW-0808">Transferase</keyword>
<dbReference type="InterPro" id="IPR050445">
    <property type="entry name" value="Bact_polysacc_biosynth/exp"/>
</dbReference>
<dbReference type="PANTHER" id="PTHR32309">
    <property type="entry name" value="TYROSINE-PROTEIN KINASE"/>
    <property type="match status" value="1"/>
</dbReference>
<feature type="transmembrane region" description="Helical" evidence="1">
    <location>
        <begin position="334"/>
        <end position="356"/>
    </location>
</feature>
<keyword evidence="1" id="KW-0472">Membrane</keyword>
<evidence type="ECO:0000313" key="2">
    <source>
        <dbReference type="EMBL" id="CUS45273.1"/>
    </source>
</evidence>
<dbReference type="GO" id="GO:0004715">
    <property type="term" value="F:non-membrane spanning protein tyrosine kinase activity"/>
    <property type="evidence" value="ECO:0007669"/>
    <property type="project" value="UniProtKB-EC"/>
</dbReference>
<dbReference type="PANTHER" id="PTHR32309:SF13">
    <property type="entry name" value="FERRIC ENTEROBACTIN TRANSPORT PROTEIN FEPE"/>
    <property type="match status" value="1"/>
</dbReference>
<sequence length="371" mass="40598">MSVIARAVGVVRNQRSRRMAYAVLTLLLAILCLIPRPYVARAKMVPQDSNSVGLGSMMNALGGQLQGFAALLGGAKQPVDMYLAISRGTEVTDDVIRRLRLVGPQGYSSIDQARVALAQKVDVHSLTGGIVEVEVRMHDAVRAQALTEAYVRAISDRIIALGRDRVRRKRQVVQDRFKEAAARVATAETALDGFRRRNNLAEPEAQLGSALSLRTGLEAQLQAKLVELETLQRFQGPDNPQLQSVQSEVASIRAQIARTAQARLGVTGPNVTGLSQVSGEYLNLYRDYRFAQALYEVYARSSEEVAVETLASETASDVQIIEAPRLDADRKYNISAVALLALVILTALFTEIYAPATGIDLGLRRREDDER</sequence>
<organism evidence="2">
    <name type="scientific">hydrothermal vent metagenome</name>
    <dbReference type="NCBI Taxonomy" id="652676"/>
    <lineage>
        <taxon>unclassified sequences</taxon>
        <taxon>metagenomes</taxon>
        <taxon>ecological metagenomes</taxon>
    </lineage>
</organism>
<dbReference type="GO" id="GO:0005886">
    <property type="term" value="C:plasma membrane"/>
    <property type="evidence" value="ECO:0007669"/>
    <property type="project" value="TreeGrafter"/>
</dbReference>
<dbReference type="EMBL" id="CZQE01000232">
    <property type="protein sequence ID" value="CUS45273.1"/>
    <property type="molecule type" value="Genomic_DNA"/>
</dbReference>
<reference evidence="2" key="1">
    <citation type="submission" date="2015-10" db="EMBL/GenBank/DDBJ databases">
        <authorList>
            <person name="Gilbert D.G."/>
        </authorList>
    </citation>
    <scope>NUCLEOTIDE SEQUENCE</scope>
</reference>
<protein>
    <submittedName>
        <fullName evidence="2">Tyrosine-protein kinase Wzc</fullName>
        <ecNumber evidence="2">2.7.10.2</ecNumber>
    </submittedName>
</protein>
<name>A0A160TKW2_9ZZZZ</name>
<proteinExistence type="predicted"/>
<dbReference type="AlphaFoldDB" id="A0A160TKW2"/>
<dbReference type="EC" id="2.7.10.2" evidence="2"/>
<keyword evidence="1" id="KW-1133">Transmembrane helix</keyword>